<proteinExistence type="predicted"/>
<accession>A0AAE3L4T3</accession>
<reference evidence="1" key="1">
    <citation type="submission" date="2022-08" db="EMBL/GenBank/DDBJ databases">
        <title>Genomic Encyclopedia of Type Strains, Phase III (KMG-III): the genomes of soil and plant-associated and newly described type strains.</title>
        <authorList>
            <person name="Whitman W."/>
        </authorList>
    </citation>
    <scope>NUCLEOTIDE SEQUENCE</scope>
    <source>
        <strain evidence="1">HMT 1</strain>
    </source>
</reference>
<dbReference type="EMBL" id="JANUCT010000001">
    <property type="protein sequence ID" value="MCS3902202.1"/>
    <property type="molecule type" value="Genomic_DNA"/>
</dbReference>
<dbReference type="RefSeq" id="WP_259053616.1">
    <property type="nucleotide sequence ID" value="NZ_JANUCT010000001.1"/>
</dbReference>
<keyword evidence="2" id="KW-1185">Reference proteome</keyword>
<evidence type="ECO:0000313" key="1">
    <source>
        <dbReference type="EMBL" id="MCS3902202.1"/>
    </source>
</evidence>
<dbReference type="Proteomes" id="UP001204445">
    <property type="component" value="Unassembled WGS sequence"/>
</dbReference>
<organism evidence="1 2">
    <name type="scientific">Methylohalomonas lacus</name>
    <dbReference type="NCBI Taxonomy" id="398773"/>
    <lineage>
        <taxon>Bacteria</taxon>
        <taxon>Pseudomonadati</taxon>
        <taxon>Pseudomonadota</taxon>
        <taxon>Gammaproteobacteria</taxon>
        <taxon>Methylohalomonadales</taxon>
        <taxon>Methylohalomonadaceae</taxon>
        <taxon>Methylohalomonas</taxon>
    </lineage>
</organism>
<name>A0AAE3L4T3_9GAMM</name>
<protein>
    <recommendedName>
        <fullName evidence="3">EVE domain-containing protein</fullName>
    </recommendedName>
</protein>
<comment type="caution">
    <text evidence="1">The sequence shown here is derived from an EMBL/GenBank/DDBJ whole genome shotgun (WGS) entry which is preliminary data.</text>
</comment>
<gene>
    <name evidence="1" type="ORF">J2T55_000194</name>
</gene>
<evidence type="ECO:0000313" key="2">
    <source>
        <dbReference type="Proteomes" id="UP001204445"/>
    </source>
</evidence>
<evidence type="ECO:0008006" key="3">
    <source>
        <dbReference type="Google" id="ProtNLM"/>
    </source>
</evidence>
<sequence>MENQPHIRIFPHNRDEFPTIDTLTTWLLTGLKARGGHYHMRSGRAVKSLSTGSIVLFRYNDKIVGEGVITGYSRSTDGQAVDNDEPLYASMAKFAPTSIRIYSPPVSVTDLQAIIGDEPNIVPSAQPYFIIKDWAVYPKLIAFVTARGQFM</sequence>
<dbReference type="AlphaFoldDB" id="A0AAE3L4T3"/>